<feature type="domain" description="DNA polymerase III beta sliding clamp C-terminal" evidence="13">
    <location>
        <begin position="249"/>
        <end position="369"/>
    </location>
</feature>
<comment type="subunit">
    <text evidence="10">Forms a ring-shaped head-to-tail homodimer around DNA.</text>
</comment>
<comment type="subcellular location">
    <subcellularLocation>
        <location evidence="1 10">Cytoplasm</location>
    </subcellularLocation>
</comment>
<dbReference type="GO" id="GO:0003677">
    <property type="term" value="F:DNA binding"/>
    <property type="evidence" value="ECO:0007669"/>
    <property type="project" value="UniProtKB-UniRule"/>
</dbReference>
<organism evidence="14 15">
    <name type="scientific">Candidatus Kinetoplastidibacterium kentomonadis</name>
    <dbReference type="NCBI Taxonomy" id="1576550"/>
    <lineage>
        <taxon>Bacteria</taxon>
        <taxon>Pseudomonadati</taxon>
        <taxon>Pseudomonadota</taxon>
        <taxon>Betaproteobacteria</taxon>
        <taxon>Candidatus Kinetoplastidibacterium</taxon>
    </lineage>
</organism>
<evidence type="ECO:0000256" key="9">
    <source>
        <dbReference type="ARBA" id="ARBA00023125"/>
    </source>
</evidence>
<dbReference type="SUPFAM" id="SSF55979">
    <property type="entry name" value="DNA clamp"/>
    <property type="match status" value="3"/>
</dbReference>
<dbReference type="GO" id="GO:0006271">
    <property type="term" value="P:DNA strand elongation involved in DNA replication"/>
    <property type="evidence" value="ECO:0007669"/>
    <property type="project" value="TreeGrafter"/>
</dbReference>
<dbReference type="KEGG" id="kso:CKSOR_00002"/>
<evidence type="ECO:0000313" key="14">
    <source>
        <dbReference type="EMBL" id="AWD32149.1"/>
    </source>
</evidence>
<evidence type="ECO:0000313" key="15">
    <source>
        <dbReference type="Proteomes" id="UP000266796"/>
    </source>
</evidence>
<dbReference type="Pfam" id="PF00712">
    <property type="entry name" value="DNA_pol3_beta"/>
    <property type="match status" value="1"/>
</dbReference>
<dbReference type="Gene3D" id="3.10.150.10">
    <property type="entry name" value="DNA Polymerase III, subunit A, domain 2"/>
    <property type="match status" value="1"/>
</dbReference>
<evidence type="ECO:0000259" key="12">
    <source>
        <dbReference type="Pfam" id="PF02767"/>
    </source>
</evidence>
<dbReference type="RefSeq" id="WP_108673575.1">
    <property type="nucleotide sequence ID" value="NZ_CP025628.1"/>
</dbReference>
<feature type="domain" description="DNA polymerase III beta sliding clamp N-terminal" evidence="11">
    <location>
        <begin position="5"/>
        <end position="121"/>
    </location>
</feature>
<keyword evidence="9" id="KW-0238">DNA-binding</keyword>
<dbReference type="InterPro" id="IPR001001">
    <property type="entry name" value="DNA_polIII_beta"/>
</dbReference>
<evidence type="ECO:0000256" key="2">
    <source>
        <dbReference type="ARBA" id="ARBA00010752"/>
    </source>
</evidence>
<dbReference type="PIRSF" id="PIRSF000804">
    <property type="entry name" value="DNA_pol_III_b"/>
    <property type="match status" value="1"/>
</dbReference>
<dbReference type="AlphaFoldDB" id="A0A3Q8F5Z9"/>
<dbReference type="InterPro" id="IPR022635">
    <property type="entry name" value="DNA_polIII_beta_C"/>
</dbReference>
<evidence type="ECO:0000259" key="13">
    <source>
        <dbReference type="Pfam" id="PF02768"/>
    </source>
</evidence>
<dbReference type="InterPro" id="IPR022634">
    <property type="entry name" value="DNA_polIII_beta_N"/>
</dbReference>
<keyword evidence="8 10" id="KW-0239">DNA-directed DNA polymerase</keyword>
<evidence type="ECO:0000256" key="4">
    <source>
        <dbReference type="ARBA" id="ARBA00022490"/>
    </source>
</evidence>
<dbReference type="Pfam" id="PF02768">
    <property type="entry name" value="DNA_pol3_beta_3"/>
    <property type="match status" value="1"/>
</dbReference>
<reference evidence="14 15" key="1">
    <citation type="journal article" date="2018" name="Parasitology">
        <title>The reduced genome of Candidatus Kinetoplastibacterium sorsogonicusi, the endosymbiont of Kentomonas sorsogonicus (Trypanosomatidae): loss of the haem-synthesis pathway.</title>
        <authorList>
            <person name="Silva F.M."/>
            <person name="Kostygov A.Y."/>
            <person name="Spodareva V.V."/>
            <person name="Butenko A."/>
            <person name="Tossou R."/>
            <person name="Lukes J."/>
            <person name="Yurchenko V."/>
            <person name="Alves J.M.P."/>
        </authorList>
    </citation>
    <scope>NUCLEOTIDE SEQUENCE [LARGE SCALE GENOMIC DNA]</scope>
    <source>
        <strain evidence="14 15">MF-08</strain>
    </source>
</reference>
<sequence length="370" mass="42621">MQIVSVNRDYLLKAILKVTGVVDKRQSIPILSNILLLKENKNLSILATDLEIQVTVFTKFGYSDSNCYITLSARKLLEILKSLPCDNNVSLSLLSENRLSIISGKSKFSLQTLPYKDFPVINQLEQFDIFVKISQKNLFDLINTTYFAMAHQDVRFYLNGLLLVFDKNIIKAVATDGHRLAFNSMKIDYQGEYREVIIPRKNIIELIRLLNNMDDDINIDVGFNQIKFSFSDIEIISKLVDGKFPDFNKVIPNHHKRVFSIKRDVFHGSLMRVSIMTNDKFKGILINLKKNLMSISSNNANHEEALEEIDIEYEYENLNIGFNVNYLLDVINNIKSNTLIFSIGNDNNSSALIRFQDHENFKYVVMPMRI</sequence>
<dbReference type="InterPro" id="IPR046938">
    <property type="entry name" value="DNA_clamp_sf"/>
</dbReference>
<dbReference type="Proteomes" id="UP000266796">
    <property type="component" value="Chromosome"/>
</dbReference>
<dbReference type="OrthoDB" id="8421503at2"/>
<dbReference type="Pfam" id="PF02767">
    <property type="entry name" value="DNA_pol3_beta_2"/>
    <property type="match status" value="1"/>
</dbReference>
<dbReference type="GO" id="GO:0005737">
    <property type="term" value="C:cytoplasm"/>
    <property type="evidence" value="ECO:0007669"/>
    <property type="project" value="UniProtKB-SubCell"/>
</dbReference>
<dbReference type="CDD" id="cd00140">
    <property type="entry name" value="beta_clamp"/>
    <property type="match status" value="1"/>
</dbReference>
<protein>
    <recommendedName>
        <fullName evidence="3 10">Beta sliding clamp</fullName>
    </recommendedName>
</protein>
<feature type="domain" description="DNA polymerase III beta sliding clamp central" evidence="12">
    <location>
        <begin position="133"/>
        <end position="246"/>
    </location>
</feature>
<evidence type="ECO:0000256" key="5">
    <source>
        <dbReference type="ARBA" id="ARBA00022679"/>
    </source>
</evidence>
<keyword evidence="7 10" id="KW-0235">DNA replication</keyword>
<dbReference type="EMBL" id="CP025628">
    <property type="protein sequence ID" value="AWD32149.1"/>
    <property type="molecule type" value="Genomic_DNA"/>
</dbReference>
<dbReference type="PANTHER" id="PTHR30478:SF0">
    <property type="entry name" value="BETA SLIDING CLAMP"/>
    <property type="match status" value="1"/>
</dbReference>
<evidence type="ECO:0000256" key="7">
    <source>
        <dbReference type="ARBA" id="ARBA00022705"/>
    </source>
</evidence>
<evidence type="ECO:0000259" key="11">
    <source>
        <dbReference type="Pfam" id="PF00712"/>
    </source>
</evidence>
<dbReference type="Gene3D" id="3.70.10.10">
    <property type="match status" value="1"/>
</dbReference>
<dbReference type="NCBIfam" id="TIGR00663">
    <property type="entry name" value="dnan"/>
    <property type="match status" value="1"/>
</dbReference>
<keyword evidence="4 10" id="KW-0963">Cytoplasm</keyword>
<gene>
    <name evidence="14" type="primary">dnaN</name>
    <name evidence="14" type="ORF">CKSOR_00002</name>
</gene>
<evidence type="ECO:0000256" key="8">
    <source>
        <dbReference type="ARBA" id="ARBA00022932"/>
    </source>
</evidence>
<dbReference type="PANTHER" id="PTHR30478">
    <property type="entry name" value="DNA POLYMERASE III SUBUNIT BETA"/>
    <property type="match status" value="1"/>
</dbReference>
<keyword evidence="6 10" id="KW-0548">Nucleotidyltransferase</keyword>
<evidence type="ECO:0000256" key="10">
    <source>
        <dbReference type="PIRNR" id="PIRNR000804"/>
    </source>
</evidence>
<proteinExistence type="inferred from homology"/>
<evidence type="ECO:0000256" key="6">
    <source>
        <dbReference type="ARBA" id="ARBA00022695"/>
    </source>
</evidence>
<accession>A0A3Q8F5Z9</accession>
<name>A0A3Q8F5Z9_9PROT</name>
<dbReference type="GO" id="GO:0009360">
    <property type="term" value="C:DNA polymerase III complex"/>
    <property type="evidence" value="ECO:0007669"/>
    <property type="project" value="InterPro"/>
</dbReference>
<dbReference type="GO" id="GO:0008408">
    <property type="term" value="F:3'-5' exonuclease activity"/>
    <property type="evidence" value="ECO:0007669"/>
    <property type="project" value="InterPro"/>
</dbReference>
<evidence type="ECO:0000256" key="3">
    <source>
        <dbReference type="ARBA" id="ARBA00021035"/>
    </source>
</evidence>
<dbReference type="SMART" id="SM00480">
    <property type="entry name" value="POL3Bc"/>
    <property type="match status" value="1"/>
</dbReference>
<evidence type="ECO:0000256" key="1">
    <source>
        <dbReference type="ARBA" id="ARBA00004496"/>
    </source>
</evidence>
<comment type="function">
    <text evidence="10">Confers DNA tethering and processivity to DNA polymerases and other proteins. Acts as a clamp, forming a ring around DNA (a reaction catalyzed by the clamp-loading complex) which diffuses in an ATP-independent manner freely and bidirectionally along dsDNA. Initially characterized for its ability to contact the catalytic subunit of DNA polymerase III (Pol III), a complex, multichain enzyme responsible for most of the replicative synthesis in bacteria; Pol III exhibits 3'-5' exonuclease proofreading activity. The beta chain is required for initiation of replication as well as for processivity of DNA replication.</text>
</comment>
<keyword evidence="5 10" id="KW-0808">Transferase</keyword>
<keyword evidence="15" id="KW-1185">Reference proteome</keyword>
<dbReference type="InterPro" id="IPR022637">
    <property type="entry name" value="DNA_polIII_beta_cen"/>
</dbReference>
<dbReference type="GO" id="GO:0003887">
    <property type="term" value="F:DNA-directed DNA polymerase activity"/>
    <property type="evidence" value="ECO:0007669"/>
    <property type="project" value="UniProtKB-UniRule"/>
</dbReference>
<comment type="similarity">
    <text evidence="2 10">Belongs to the beta sliding clamp family.</text>
</comment>